<keyword evidence="2" id="KW-0489">Methyltransferase</keyword>
<dbReference type="EMBL" id="DF977447">
    <property type="protein sequence ID" value="GAP83343.1"/>
    <property type="molecule type" value="Genomic_DNA"/>
</dbReference>
<dbReference type="GO" id="GO:0047443">
    <property type="term" value="F:4-hydroxy-4-methyl-2-oxoglutarate aldolase activity"/>
    <property type="evidence" value="ECO:0007669"/>
    <property type="project" value="TreeGrafter"/>
</dbReference>
<evidence type="ECO:0000256" key="1">
    <source>
        <dbReference type="PIRSR" id="PIRSR605493-1"/>
    </source>
</evidence>
<feature type="binding site" evidence="1">
    <location>
        <position position="119"/>
    </location>
    <ligand>
        <name>Mg(2+)</name>
        <dbReference type="ChEBI" id="CHEBI:18420"/>
    </ligand>
</feature>
<dbReference type="InterPro" id="IPR005493">
    <property type="entry name" value="RraA/RraA-like"/>
</dbReference>
<gene>
    <name evidence="2" type="ORF">SAMD00023353_0203070</name>
</gene>
<dbReference type="SUPFAM" id="SSF89562">
    <property type="entry name" value="RraA-like"/>
    <property type="match status" value="1"/>
</dbReference>
<keyword evidence="1" id="KW-0479">Metal-binding</keyword>
<dbReference type="AlphaFoldDB" id="A0A1S7UJC8"/>
<dbReference type="Gene3D" id="3.50.30.40">
    <property type="entry name" value="Ribonuclease E inhibitor RraA/RraA-like"/>
    <property type="match status" value="1"/>
</dbReference>
<dbReference type="CDD" id="cd16841">
    <property type="entry name" value="RraA_family"/>
    <property type="match status" value="1"/>
</dbReference>
<dbReference type="PANTHER" id="PTHR33254:SF4">
    <property type="entry name" value="4-HYDROXY-4-METHYL-2-OXOGLUTARATE ALDOLASE 3-RELATED"/>
    <property type="match status" value="1"/>
</dbReference>
<sequence length="226" mass="24319">MAAKRGLEALRQFSPCDIGDALVKLKYPLGGFLGGLKMYSPGGQHRIAGPAVTVKMVMLSNKDAPSPERHFADHCLPGAIMYIQQPPRSMYSACWSGLTSTRAKHLGAQGAIVNGKIRDVSEHNELGFPVFSRGTAILESSTLARASEIDVPVRFKGDLWINPGDLLVADHSGVVVTPPSLVDQVVALCEEKAEIDRKMLEGLRGGGSMSDLIKELQEQKDSPPSE</sequence>
<dbReference type="OrthoDB" id="1476984at2759"/>
<keyword evidence="3" id="KW-1185">Reference proteome</keyword>
<dbReference type="GO" id="GO:0008948">
    <property type="term" value="F:oxaloacetate decarboxylase activity"/>
    <property type="evidence" value="ECO:0007669"/>
    <property type="project" value="TreeGrafter"/>
</dbReference>
<dbReference type="OMA" id="FTVRCPP"/>
<proteinExistence type="predicted"/>
<name>A0A1S7UJC8_ROSNE</name>
<organism evidence="2">
    <name type="scientific">Rosellinia necatrix</name>
    <name type="common">White root-rot fungus</name>
    <dbReference type="NCBI Taxonomy" id="77044"/>
    <lineage>
        <taxon>Eukaryota</taxon>
        <taxon>Fungi</taxon>
        <taxon>Dikarya</taxon>
        <taxon>Ascomycota</taxon>
        <taxon>Pezizomycotina</taxon>
        <taxon>Sordariomycetes</taxon>
        <taxon>Xylariomycetidae</taxon>
        <taxon>Xylariales</taxon>
        <taxon>Xylariaceae</taxon>
        <taxon>Rosellinia</taxon>
    </lineage>
</organism>
<dbReference type="GO" id="GO:0032259">
    <property type="term" value="P:methylation"/>
    <property type="evidence" value="ECO:0007669"/>
    <property type="project" value="UniProtKB-KW"/>
</dbReference>
<dbReference type="InterPro" id="IPR036704">
    <property type="entry name" value="RraA/RraA-like_sf"/>
</dbReference>
<dbReference type="GO" id="GO:0008168">
    <property type="term" value="F:methyltransferase activity"/>
    <property type="evidence" value="ECO:0007669"/>
    <property type="project" value="UniProtKB-KW"/>
</dbReference>
<keyword evidence="1" id="KW-0460">Magnesium</keyword>
<dbReference type="Pfam" id="PF03737">
    <property type="entry name" value="RraA-like"/>
    <property type="match status" value="1"/>
</dbReference>
<reference evidence="2" key="1">
    <citation type="submission" date="2016-03" db="EMBL/GenBank/DDBJ databases">
        <title>Draft genome sequence of Rosellinia necatrix.</title>
        <authorList>
            <person name="Kanematsu S."/>
        </authorList>
    </citation>
    <scope>NUCLEOTIDE SEQUENCE [LARGE SCALE GENOMIC DNA]</scope>
    <source>
        <strain evidence="2">W97</strain>
    </source>
</reference>
<dbReference type="Proteomes" id="UP000054516">
    <property type="component" value="Unassembled WGS sequence"/>
</dbReference>
<keyword evidence="2" id="KW-0808">Transferase</keyword>
<dbReference type="STRING" id="77044.A0A1S7UJC8"/>
<dbReference type="PANTHER" id="PTHR33254">
    <property type="entry name" value="4-HYDROXY-4-METHYL-2-OXOGLUTARATE ALDOLASE 3-RELATED"/>
    <property type="match status" value="1"/>
</dbReference>
<accession>A0A1S7UJC8</accession>
<feature type="binding site" evidence="1">
    <location>
        <position position="118"/>
    </location>
    <ligand>
        <name>substrate</name>
    </ligand>
</feature>
<evidence type="ECO:0000313" key="2">
    <source>
        <dbReference type="EMBL" id="GAP83343.1"/>
    </source>
</evidence>
<evidence type="ECO:0000313" key="3">
    <source>
        <dbReference type="Proteomes" id="UP000054516"/>
    </source>
</evidence>
<dbReference type="GO" id="GO:0046872">
    <property type="term" value="F:metal ion binding"/>
    <property type="evidence" value="ECO:0007669"/>
    <property type="project" value="UniProtKB-KW"/>
</dbReference>
<comment type="cofactor">
    <cofactor evidence="1">
        <name>Mg(2+)</name>
        <dbReference type="ChEBI" id="CHEBI:18420"/>
    </cofactor>
</comment>
<protein>
    <submittedName>
        <fullName evidence="2">Putative ribonuclease e inhibitor rraa dimethylmenaquinone methyltransferase</fullName>
    </submittedName>
</protein>